<keyword evidence="2" id="KW-1185">Reference proteome</keyword>
<evidence type="ECO:0008006" key="3">
    <source>
        <dbReference type="Google" id="ProtNLM"/>
    </source>
</evidence>
<organism evidence="1 2">
    <name type="scientific">Goodea atripinnis</name>
    <dbReference type="NCBI Taxonomy" id="208336"/>
    <lineage>
        <taxon>Eukaryota</taxon>
        <taxon>Metazoa</taxon>
        <taxon>Chordata</taxon>
        <taxon>Craniata</taxon>
        <taxon>Vertebrata</taxon>
        <taxon>Euteleostomi</taxon>
        <taxon>Actinopterygii</taxon>
        <taxon>Neopterygii</taxon>
        <taxon>Teleostei</taxon>
        <taxon>Neoteleostei</taxon>
        <taxon>Acanthomorphata</taxon>
        <taxon>Ovalentaria</taxon>
        <taxon>Atherinomorphae</taxon>
        <taxon>Cyprinodontiformes</taxon>
        <taxon>Goodeidae</taxon>
        <taxon>Goodea</taxon>
    </lineage>
</organism>
<reference evidence="1 2" key="1">
    <citation type="submission" date="2021-06" db="EMBL/GenBank/DDBJ databases">
        <authorList>
            <person name="Palmer J.M."/>
        </authorList>
    </citation>
    <scope>NUCLEOTIDE SEQUENCE [LARGE SCALE GENOMIC DNA]</scope>
    <source>
        <strain evidence="1 2">GA_2019</strain>
        <tissue evidence="1">Muscle</tissue>
    </source>
</reference>
<dbReference type="EMBL" id="JAHRIO010059994">
    <property type="protein sequence ID" value="MEQ2177142.1"/>
    <property type="molecule type" value="Genomic_DNA"/>
</dbReference>
<sequence length="67" mass="7398">MSKPLLHILAVSNCLSTVGNELMSSHRVFQQSMHRAFCIISPICCAGMAVFREYPGSIERPKIVGSF</sequence>
<evidence type="ECO:0000313" key="2">
    <source>
        <dbReference type="Proteomes" id="UP001476798"/>
    </source>
</evidence>
<accession>A0ABV0P0G0</accession>
<protein>
    <recommendedName>
        <fullName evidence="3">Secreted protein</fullName>
    </recommendedName>
</protein>
<gene>
    <name evidence="1" type="ORF">GOODEAATRI_000825</name>
</gene>
<proteinExistence type="predicted"/>
<comment type="caution">
    <text evidence="1">The sequence shown here is derived from an EMBL/GenBank/DDBJ whole genome shotgun (WGS) entry which is preliminary data.</text>
</comment>
<name>A0ABV0P0G0_9TELE</name>
<dbReference type="Proteomes" id="UP001476798">
    <property type="component" value="Unassembled WGS sequence"/>
</dbReference>
<evidence type="ECO:0000313" key="1">
    <source>
        <dbReference type="EMBL" id="MEQ2177142.1"/>
    </source>
</evidence>